<evidence type="ECO:0000256" key="1">
    <source>
        <dbReference type="ARBA" id="ARBA00001946"/>
    </source>
</evidence>
<keyword evidence="2" id="KW-0479">Metal-binding</keyword>
<dbReference type="InterPro" id="IPR044814">
    <property type="entry name" value="Terpene_cyclase_plant_C1"/>
</dbReference>
<dbReference type="EMBL" id="JADFTS010000006">
    <property type="protein sequence ID" value="KAF9601573.1"/>
    <property type="molecule type" value="Genomic_DNA"/>
</dbReference>
<comment type="caution">
    <text evidence="6">The sequence shown here is derived from an EMBL/GenBank/DDBJ whole genome shotgun (WGS) entry which is preliminary data.</text>
</comment>
<dbReference type="SUPFAM" id="SSF48239">
    <property type="entry name" value="Terpenoid cyclases/Protein prenyltransferases"/>
    <property type="match status" value="1"/>
</dbReference>
<dbReference type="InterPro" id="IPR034741">
    <property type="entry name" value="Terpene_cyclase-like_1_C"/>
</dbReference>
<gene>
    <name evidence="6" type="ORF">IFM89_020429</name>
</gene>
<dbReference type="GO" id="GO:0016102">
    <property type="term" value="P:diterpenoid biosynthetic process"/>
    <property type="evidence" value="ECO:0007669"/>
    <property type="project" value="InterPro"/>
</dbReference>
<dbReference type="InterPro" id="IPR050148">
    <property type="entry name" value="Terpene_synthase-like"/>
</dbReference>
<dbReference type="CDD" id="cd00684">
    <property type="entry name" value="Terpene_cyclase_plant_C1"/>
    <property type="match status" value="1"/>
</dbReference>
<dbReference type="Pfam" id="PF01397">
    <property type="entry name" value="Terpene_synth"/>
    <property type="match status" value="1"/>
</dbReference>
<evidence type="ECO:0000256" key="2">
    <source>
        <dbReference type="ARBA" id="ARBA00022723"/>
    </source>
</evidence>
<proteinExistence type="predicted"/>
<dbReference type="SUPFAM" id="SSF48576">
    <property type="entry name" value="Terpenoid synthases"/>
    <property type="match status" value="1"/>
</dbReference>
<dbReference type="InterPro" id="IPR008949">
    <property type="entry name" value="Isoprenoid_synthase_dom_sf"/>
</dbReference>
<dbReference type="InterPro" id="IPR008930">
    <property type="entry name" value="Terpenoid_cyclase/PrenylTrfase"/>
</dbReference>
<feature type="domain" description="Terpene synthase N-terminal" evidence="4">
    <location>
        <begin position="74"/>
        <end position="221"/>
    </location>
</feature>
<dbReference type="AlphaFoldDB" id="A0A835HR32"/>
<dbReference type="Proteomes" id="UP000631114">
    <property type="component" value="Unassembled WGS sequence"/>
</dbReference>
<evidence type="ECO:0000259" key="5">
    <source>
        <dbReference type="Pfam" id="PF03936"/>
    </source>
</evidence>
<evidence type="ECO:0000259" key="4">
    <source>
        <dbReference type="Pfam" id="PF01397"/>
    </source>
</evidence>
<dbReference type="InterPro" id="IPR001906">
    <property type="entry name" value="Terpene_synth_N"/>
</dbReference>
<dbReference type="SFLD" id="SFLDG01019">
    <property type="entry name" value="Terpene_Cyclase_Like_1_C_Termi"/>
    <property type="match status" value="1"/>
</dbReference>
<dbReference type="GO" id="GO:0000287">
    <property type="term" value="F:magnesium ion binding"/>
    <property type="evidence" value="ECO:0007669"/>
    <property type="project" value="InterPro"/>
</dbReference>
<dbReference type="SFLD" id="SFLDS00005">
    <property type="entry name" value="Isoprenoid_Synthase_Type_I"/>
    <property type="match status" value="1"/>
</dbReference>
<dbReference type="Pfam" id="PF03936">
    <property type="entry name" value="Terpene_synth_C"/>
    <property type="match status" value="1"/>
</dbReference>
<dbReference type="InterPro" id="IPR005630">
    <property type="entry name" value="Terpene_synthase_metal-bd"/>
</dbReference>
<dbReference type="FunFam" id="1.50.10.130:FF:000001">
    <property type="entry name" value="Isoprene synthase, chloroplastic"/>
    <property type="match status" value="1"/>
</dbReference>
<dbReference type="PANTHER" id="PTHR31225">
    <property type="entry name" value="OS04G0344100 PROTEIN-RELATED"/>
    <property type="match status" value="1"/>
</dbReference>
<dbReference type="OrthoDB" id="1877784at2759"/>
<evidence type="ECO:0000256" key="3">
    <source>
        <dbReference type="ARBA" id="ARBA00022842"/>
    </source>
</evidence>
<dbReference type="FunFam" id="1.10.600.10:FF:000007">
    <property type="entry name" value="Isoprene synthase, chloroplastic"/>
    <property type="match status" value="1"/>
</dbReference>
<dbReference type="PANTHER" id="PTHR31225:SF252">
    <property type="entry name" value="TERPENE SYNTHASE 12-RELATED"/>
    <property type="match status" value="1"/>
</dbReference>
<comment type="cofactor">
    <cofactor evidence="1">
        <name>Mg(2+)</name>
        <dbReference type="ChEBI" id="CHEBI:18420"/>
    </cofactor>
</comment>
<keyword evidence="3" id="KW-0460">Magnesium</keyword>
<dbReference type="Gene3D" id="1.50.10.130">
    <property type="entry name" value="Terpene synthase, N-terminal domain"/>
    <property type="match status" value="1"/>
</dbReference>
<organism evidence="6 7">
    <name type="scientific">Coptis chinensis</name>
    <dbReference type="NCBI Taxonomy" id="261450"/>
    <lineage>
        <taxon>Eukaryota</taxon>
        <taxon>Viridiplantae</taxon>
        <taxon>Streptophyta</taxon>
        <taxon>Embryophyta</taxon>
        <taxon>Tracheophyta</taxon>
        <taxon>Spermatophyta</taxon>
        <taxon>Magnoliopsida</taxon>
        <taxon>Ranunculales</taxon>
        <taxon>Ranunculaceae</taxon>
        <taxon>Coptidoideae</taxon>
        <taxon>Coptis</taxon>
    </lineage>
</organism>
<protein>
    <submittedName>
        <fullName evidence="6">Uncharacterized protein</fullName>
    </submittedName>
</protein>
<keyword evidence="7" id="KW-1185">Reference proteome</keyword>
<feature type="domain" description="Terpene synthase metal-binding" evidence="5">
    <location>
        <begin position="292"/>
        <end position="525"/>
    </location>
</feature>
<evidence type="ECO:0000313" key="6">
    <source>
        <dbReference type="EMBL" id="KAF9601573.1"/>
    </source>
</evidence>
<evidence type="ECO:0000313" key="7">
    <source>
        <dbReference type="Proteomes" id="UP000631114"/>
    </source>
</evidence>
<accession>A0A835HR32</accession>
<reference evidence="6 7" key="1">
    <citation type="submission" date="2020-10" db="EMBL/GenBank/DDBJ databases">
        <title>The Coptis chinensis genome and diversification of protoberbering-type alkaloids.</title>
        <authorList>
            <person name="Wang B."/>
            <person name="Shu S."/>
            <person name="Song C."/>
            <person name="Liu Y."/>
        </authorList>
    </citation>
    <scope>NUCLEOTIDE SEQUENCE [LARGE SCALE GENOMIC DNA]</scope>
    <source>
        <strain evidence="6">HL-2020</strain>
        <tissue evidence="6">Leaf</tissue>
    </source>
</reference>
<dbReference type="Gene3D" id="1.10.600.10">
    <property type="entry name" value="Farnesyl Diphosphate Synthase"/>
    <property type="match status" value="1"/>
</dbReference>
<dbReference type="GO" id="GO:0010333">
    <property type="term" value="F:terpene synthase activity"/>
    <property type="evidence" value="ECO:0007669"/>
    <property type="project" value="InterPro"/>
</dbReference>
<sequence length="582" mass="66481">MALHLQFLPLCRGPTWWTLKHGNHTLKGYRSNISITNNIQCINVAAQTVKSLRTKCHAICSDYDSMISPRSGHSKDETQKIRVLELKENVKHLLADELIGPLAKLELIDAIKKLGVGYHFEEEIQAILSKTNKIVGCSDDDLYSNALRFRLLRDHGYDVTQDIFKSFQEEMGNFKACLCEDVKGMLSLYEASHLGFENENIMDEAKSFTTKHLKNYPNNGNINTTLGKKSAHSLELASYLRLPRGEARWYIDIYRGEETMIPSLFELAILEYNVVQGTHQKEITNVARWWEDLGLHKLSFVRDRIMMNYFWSVEMISEPQFGHFREELTKVAILLTAIDDLYETHGSLEELELFTDAVERWNVAAVEQLPQHMKLCYMALLNANNNIGYQVLKEQGYDITSHQKKAWVKLCKAYLVEAKWFHQKHTPSVQEYLDNGVYSASVPLALINCYFLTTKTITEEAINCIELLDSQIYLPSIAARLADDLAASKDEHSIGSKQCYMDELGVSEEVACEHIRKLIRDNWKKMNKARVSNHTFSEPFTSATTNICRIAECFSSFGDPHGDPSVSLENLMSTVFEPIPLN</sequence>
<dbReference type="InterPro" id="IPR036965">
    <property type="entry name" value="Terpene_synth_N_sf"/>
</dbReference>
<name>A0A835HR32_9MAGN</name>